<evidence type="ECO:0000256" key="8">
    <source>
        <dbReference type="SAM" id="Phobius"/>
    </source>
</evidence>
<feature type="transmembrane region" description="Helical" evidence="8">
    <location>
        <begin position="261"/>
        <end position="280"/>
    </location>
</feature>
<feature type="transmembrane region" description="Helical" evidence="8">
    <location>
        <begin position="195"/>
        <end position="216"/>
    </location>
</feature>
<keyword evidence="5 8" id="KW-0812">Transmembrane</keyword>
<accession>A0ABX0H2A5</accession>
<evidence type="ECO:0000313" key="9">
    <source>
        <dbReference type="EMBL" id="NHC16080.1"/>
    </source>
</evidence>
<evidence type="ECO:0000256" key="2">
    <source>
        <dbReference type="ARBA" id="ARBA00022475"/>
    </source>
</evidence>
<keyword evidence="3" id="KW-0328">Glycosyltransferase</keyword>
<reference evidence="9 10" key="1">
    <citation type="submission" date="2020-03" db="EMBL/GenBank/DDBJ databases">
        <title>Two novel Motilibacter sp.</title>
        <authorList>
            <person name="Liu S."/>
        </authorList>
    </citation>
    <scope>NUCLEOTIDE SEQUENCE [LARGE SCALE GENOMIC DNA]</scope>
    <source>
        <strain evidence="9 10">E257</strain>
    </source>
</reference>
<evidence type="ECO:0000256" key="1">
    <source>
        <dbReference type="ARBA" id="ARBA00004651"/>
    </source>
</evidence>
<evidence type="ECO:0000256" key="6">
    <source>
        <dbReference type="ARBA" id="ARBA00022989"/>
    </source>
</evidence>
<keyword evidence="6 8" id="KW-1133">Transmembrane helix</keyword>
<dbReference type="InterPro" id="IPR050297">
    <property type="entry name" value="LipidA_mod_glycosyltrf_83"/>
</dbReference>
<keyword evidence="2" id="KW-1003">Cell membrane</keyword>
<dbReference type="PANTHER" id="PTHR33908:SF11">
    <property type="entry name" value="MEMBRANE PROTEIN"/>
    <property type="match status" value="1"/>
</dbReference>
<feature type="transmembrane region" description="Helical" evidence="8">
    <location>
        <begin position="228"/>
        <end position="249"/>
    </location>
</feature>
<comment type="caution">
    <text evidence="9">The sequence shown here is derived from an EMBL/GenBank/DDBJ whole genome shotgun (WGS) entry which is preliminary data.</text>
</comment>
<comment type="subcellular location">
    <subcellularLocation>
        <location evidence="1">Cell membrane</location>
        <topology evidence="1">Multi-pass membrane protein</topology>
    </subcellularLocation>
</comment>
<feature type="transmembrane region" description="Helical" evidence="8">
    <location>
        <begin position="97"/>
        <end position="119"/>
    </location>
</feature>
<sequence>AVVACPVLVDTDSYLTSWLLLPDIPSAAFLTLAFALLVAGARRSRGLPGWRPGRGTAPLVLSGLALGWAYLCKEYVVFAFPAFLAAGLLQRLPWRRWIWVGVPAAACLGLELANGAYVYGDPLARFSEASAHGQELPEASTRHDAWIGLWHAFTGWTGPGATVPAATYGALVAWAAGLAVAGLLVGPLLRRGRDLAVPALWVACFWLCLTLMGGVLQPETPSLRLYFARYWIPLLPAAAVGAAATATLLAEALLRWVRPPALRSALVAAGALVALVAYALPTVDLAREARPEEATWGRLRDFLVATDARGVLIDQRLARTLDYYRYEPAGGGVVWDGRIDPLPGPWDQTETPRPQTAHAWIVADEHPADDVLVVDDRYGPTGLRPRPGADGVEQPYGEVPRVPQDGWVPAWSEGHLRVYVAVGSAAERALRG</sequence>
<proteinExistence type="predicted"/>
<evidence type="ECO:0000256" key="3">
    <source>
        <dbReference type="ARBA" id="ARBA00022676"/>
    </source>
</evidence>
<organism evidence="9 10">
    <name type="scientific">Motilibacter deserti</name>
    <dbReference type="NCBI Taxonomy" id="2714956"/>
    <lineage>
        <taxon>Bacteria</taxon>
        <taxon>Bacillati</taxon>
        <taxon>Actinomycetota</taxon>
        <taxon>Actinomycetes</taxon>
        <taxon>Motilibacterales</taxon>
        <taxon>Motilibacteraceae</taxon>
        <taxon>Motilibacter</taxon>
    </lineage>
</organism>
<feature type="transmembrane region" description="Helical" evidence="8">
    <location>
        <begin position="24"/>
        <end position="41"/>
    </location>
</feature>
<keyword evidence="7 8" id="KW-0472">Membrane</keyword>
<gene>
    <name evidence="9" type="ORF">G9H71_20040</name>
</gene>
<evidence type="ECO:0000256" key="5">
    <source>
        <dbReference type="ARBA" id="ARBA00022692"/>
    </source>
</evidence>
<dbReference type="PANTHER" id="PTHR33908">
    <property type="entry name" value="MANNOSYLTRANSFERASE YKCB-RELATED"/>
    <property type="match status" value="1"/>
</dbReference>
<protein>
    <recommendedName>
        <fullName evidence="11">Dolichyl-phosphate-mannose-protein mannosyltransferase</fullName>
    </recommendedName>
</protein>
<evidence type="ECO:0000313" key="10">
    <source>
        <dbReference type="Proteomes" id="UP000800981"/>
    </source>
</evidence>
<dbReference type="EMBL" id="JAANNP010000089">
    <property type="protein sequence ID" value="NHC16080.1"/>
    <property type="molecule type" value="Genomic_DNA"/>
</dbReference>
<name>A0ABX0H2A5_9ACTN</name>
<feature type="transmembrane region" description="Helical" evidence="8">
    <location>
        <begin position="165"/>
        <end position="188"/>
    </location>
</feature>
<evidence type="ECO:0000256" key="4">
    <source>
        <dbReference type="ARBA" id="ARBA00022679"/>
    </source>
</evidence>
<evidence type="ECO:0000256" key="7">
    <source>
        <dbReference type="ARBA" id="ARBA00023136"/>
    </source>
</evidence>
<evidence type="ECO:0008006" key="11">
    <source>
        <dbReference type="Google" id="ProtNLM"/>
    </source>
</evidence>
<dbReference type="Proteomes" id="UP000800981">
    <property type="component" value="Unassembled WGS sequence"/>
</dbReference>
<keyword evidence="4" id="KW-0808">Transferase</keyword>
<feature type="non-terminal residue" evidence="9">
    <location>
        <position position="1"/>
    </location>
</feature>
<keyword evidence="10" id="KW-1185">Reference proteome</keyword>